<dbReference type="SUPFAM" id="SSF53756">
    <property type="entry name" value="UDP-Glycosyltransferase/glycogen phosphorylase"/>
    <property type="match status" value="1"/>
</dbReference>
<name>A0AAW2UNW3_SESRA</name>
<dbReference type="EC" id="2.4.1.-" evidence="5"/>
<protein>
    <recommendedName>
        <fullName evidence="5">Glycosyltransferase</fullName>
        <ecNumber evidence="5">2.4.1.-</ecNumber>
    </recommendedName>
</protein>
<reference evidence="6" key="2">
    <citation type="journal article" date="2024" name="Plant">
        <title>Genomic evolution and insights into agronomic trait innovations of Sesamum species.</title>
        <authorList>
            <person name="Miao H."/>
            <person name="Wang L."/>
            <person name="Qu L."/>
            <person name="Liu H."/>
            <person name="Sun Y."/>
            <person name="Le M."/>
            <person name="Wang Q."/>
            <person name="Wei S."/>
            <person name="Zheng Y."/>
            <person name="Lin W."/>
            <person name="Duan Y."/>
            <person name="Cao H."/>
            <person name="Xiong S."/>
            <person name="Wang X."/>
            <person name="Wei L."/>
            <person name="Li C."/>
            <person name="Ma Q."/>
            <person name="Ju M."/>
            <person name="Zhao R."/>
            <person name="Li G."/>
            <person name="Mu C."/>
            <person name="Tian Q."/>
            <person name="Mei H."/>
            <person name="Zhang T."/>
            <person name="Gao T."/>
            <person name="Zhang H."/>
        </authorList>
    </citation>
    <scope>NUCLEOTIDE SEQUENCE</scope>
    <source>
        <strain evidence="6">G02</strain>
    </source>
</reference>
<comment type="similarity">
    <text evidence="1 4">Belongs to the UDP-glycosyltransferase family.</text>
</comment>
<dbReference type="CDD" id="cd03784">
    <property type="entry name" value="GT1_Gtf-like"/>
    <property type="match status" value="1"/>
</dbReference>
<dbReference type="GO" id="GO:0035251">
    <property type="term" value="F:UDP-glucosyltransferase activity"/>
    <property type="evidence" value="ECO:0007669"/>
    <property type="project" value="TreeGrafter"/>
</dbReference>
<organism evidence="6">
    <name type="scientific">Sesamum radiatum</name>
    <name type="common">Black benniseed</name>
    <dbReference type="NCBI Taxonomy" id="300843"/>
    <lineage>
        <taxon>Eukaryota</taxon>
        <taxon>Viridiplantae</taxon>
        <taxon>Streptophyta</taxon>
        <taxon>Embryophyta</taxon>
        <taxon>Tracheophyta</taxon>
        <taxon>Spermatophyta</taxon>
        <taxon>Magnoliopsida</taxon>
        <taxon>eudicotyledons</taxon>
        <taxon>Gunneridae</taxon>
        <taxon>Pentapetalae</taxon>
        <taxon>asterids</taxon>
        <taxon>lamiids</taxon>
        <taxon>Lamiales</taxon>
        <taxon>Pedaliaceae</taxon>
        <taxon>Sesamum</taxon>
    </lineage>
</organism>
<comment type="caution">
    <text evidence="6">The sequence shown here is derived from an EMBL/GenBank/DDBJ whole genome shotgun (WGS) entry which is preliminary data.</text>
</comment>
<dbReference type="FunFam" id="3.40.50.2000:FF:000103">
    <property type="entry name" value="Glycosyltransferase"/>
    <property type="match status" value="1"/>
</dbReference>
<evidence type="ECO:0000313" key="6">
    <source>
        <dbReference type="EMBL" id="KAL0418543.1"/>
    </source>
</evidence>
<keyword evidence="3 4" id="KW-0808">Transferase</keyword>
<evidence type="ECO:0000256" key="1">
    <source>
        <dbReference type="ARBA" id="ARBA00009995"/>
    </source>
</evidence>
<dbReference type="EMBL" id="JACGWJ010000005">
    <property type="protein sequence ID" value="KAL0418543.1"/>
    <property type="molecule type" value="Genomic_DNA"/>
</dbReference>
<dbReference type="InterPro" id="IPR002213">
    <property type="entry name" value="UDP_glucos_trans"/>
</dbReference>
<dbReference type="FunFam" id="3.40.50.2000:FF:000064">
    <property type="entry name" value="Glycosyltransferase"/>
    <property type="match status" value="1"/>
</dbReference>
<sequence length="495" mass="55232">MEKGRKHIVLFPYMAQGHILPFLALAQHMEQKGYAITFVNTPLNINKLHKSLPPSSNNIKLVEIPFNSSDHGLPPHSENSDALPYYLIPCLLAACPSLQLPFRNLLSNLIQEAGGEKPVCVVSDMFFGWCADVAHEFGIFHAIFSTSGGFGMACFYSEWVNLPYKVLSGNAVEYTLPDFTEAGTFHVTQLSAAGQMPGEDDPLTNFLLKNFSAWGNSDGLLLNTVEELNKTATTYFQRKLGIPVWSIGPLLLSLEDRARIGSQSTISPEKCIQWLDQKEPNSVIYISFGSQNTISASQMEKLAKALDASGKNFIWVVRPPFGFDTNKEFVVEDWLPEGFLQSVQDQERGLIVKKWAPQVEILAHKSVSAFVSHCGWNSVLESLKNRVPLIGWPMHADQFYNAKWLVEEVGVCVEVARGSNFEIKEEDIMEKIELVMGENEKGKEIRRKACEVKEIMRDAIRDDGDYKGSSVKAMEGFFIAALQGRERATAVSQSK</sequence>
<evidence type="ECO:0000256" key="4">
    <source>
        <dbReference type="RuleBase" id="RU003718"/>
    </source>
</evidence>
<dbReference type="PANTHER" id="PTHR48047:SF61">
    <property type="entry name" value="OS04G0273600 PROTEIN"/>
    <property type="match status" value="1"/>
</dbReference>
<reference evidence="6" key="1">
    <citation type="submission" date="2020-06" db="EMBL/GenBank/DDBJ databases">
        <authorList>
            <person name="Li T."/>
            <person name="Hu X."/>
            <person name="Zhang T."/>
            <person name="Song X."/>
            <person name="Zhang H."/>
            <person name="Dai N."/>
            <person name="Sheng W."/>
            <person name="Hou X."/>
            <person name="Wei L."/>
        </authorList>
    </citation>
    <scope>NUCLEOTIDE SEQUENCE</scope>
    <source>
        <strain evidence="6">G02</strain>
        <tissue evidence="6">Leaf</tissue>
    </source>
</reference>
<evidence type="ECO:0000256" key="2">
    <source>
        <dbReference type="ARBA" id="ARBA00022676"/>
    </source>
</evidence>
<dbReference type="PANTHER" id="PTHR48047">
    <property type="entry name" value="GLYCOSYLTRANSFERASE"/>
    <property type="match status" value="1"/>
</dbReference>
<accession>A0AAW2UNW3</accession>
<dbReference type="InterPro" id="IPR035595">
    <property type="entry name" value="UDP_glycos_trans_CS"/>
</dbReference>
<evidence type="ECO:0000256" key="3">
    <source>
        <dbReference type="ARBA" id="ARBA00022679"/>
    </source>
</evidence>
<dbReference type="PROSITE" id="PS00375">
    <property type="entry name" value="UDPGT"/>
    <property type="match status" value="1"/>
</dbReference>
<evidence type="ECO:0000256" key="5">
    <source>
        <dbReference type="RuleBase" id="RU362057"/>
    </source>
</evidence>
<keyword evidence="2 4" id="KW-0328">Glycosyltransferase</keyword>
<gene>
    <name evidence="6" type="ORF">Sradi_1267800</name>
</gene>
<dbReference type="AlphaFoldDB" id="A0AAW2UNW3"/>
<dbReference type="Gene3D" id="3.40.50.2000">
    <property type="entry name" value="Glycogen Phosphorylase B"/>
    <property type="match status" value="2"/>
</dbReference>
<dbReference type="Pfam" id="PF00201">
    <property type="entry name" value="UDPGT"/>
    <property type="match status" value="1"/>
</dbReference>
<proteinExistence type="inferred from homology"/>